<name>A0ABN2MNT7_9ACTN</name>
<reference evidence="1 2" key="1">
    <citation type="journal article" date="2019" name="Int. J. Syst. Evol. Microbiol.">
        <title>The Global Catalogue of Microorganisms (GCM) 10K type strain sequencing project: providing services to taxonomists for standard genome sequencing and annotation.</title>
        <authorList>
            <consortium name="The Broad Institute Genomics Platform"/>
            <consortium name="The Broad Institute Genome Sequencing Center for Infectious Disease"/>
            <person name="Wu L."/>
            <person name="Ma J."/>
        </authorList>
    </citation>
    <scope>NUCLEOTIDE SEQUENCE [LARGE SCALE GENOMIC DNA]</scope>
    <source>
        <strain evidence="1 2">JCM 13250</strain>
    </source>
</reference>
<protein>
    <submittedName>
        <fullName evidence="1">Uncharacterized protein</fullName>
    </submittedName>
</protein>
<dbReference type="EMBL" id="BAAALT010000279">
    <property type="protein sequence ID" value="GAA1833651.1"/>
    <property type="molecule type" value="Genomic_DNA"/>
</dbReference>
<keyword evidence="2" id="KW-1185">Reference proteome</keyword>
<dbReference type="RefSeq" id="WP_344139697.1">
    <property type="nucleotide sequence ID" value="NZ_BAAALT010000279.1"/>
</dbReference>
<dbReference type="Proteomes" id="UP001500218">
    <property type="component" value="Unassembled WGS sequence"/>
</dbReference>
<organism evidence="1 2">
    <name type="scientific">Luedemannella flava</name>
    <dbReference type="NCBI Taxonomy" id="349316"/>
    <lineage>
        <taxon>Bacteria</taxon>
        <taxon>Bacillati</taxon>
        <taxon>Actinomycetota</taxon>
        <taxon>Actinomycetes</taxon>
        <taxon>Micromonosporales</taxon>
        <taxon>Micromonosporaceae</taxon>
        <taxon>Luedemannella</taxon>
    </lineage>
</organism>
<evidence type="ECO:0000313" key="2">
    <source>
        <dbReference type="Proteomes" id="UP001500218"/>
    </source>
</evidence>
<gene>
    <name evidence="1" type="ORF">GCM10009682_60070</name>
</gene>
<accession>A0ABN2MNT7</accession>
<sequence length="70" mass="7762">MGRAQDADGFQYEVPDKRWADLRQATSRTWSWPGASSTCAAIASFQWNWRLLVLAQRYVVAGVTAGAAKD</sequence>
<proteinExistence type="predicted"/>
<evidence type="ECO:0000313" key="1">
    <source>
        <dbReference type="EMBL" id="GAA1833651.1"/>
    </source>
</evidence>
<comment type="caution">
    <text evidence="1">The sequence shown here is derived from an EMBL/GenBank/DDBJ whole genome shotgun (WGS) entry which is preliminary data.</text>
</comment>